<sequence>MSMSYGAVLRSCPLRCSAQLRLTVRNAGDVNKRSGSSHLYGMTRLVRNAAMMSSQCSVFSKSIGSTICKVGWLNYNNVLKLKPFPSREMIICRGLRYNQRFNNKGGHGSKSILALKHYWADDPYRQVSSKPDGPVKVKNPRPKGIVPIGEDYGGYNEEKHEEYEKEAEQRQARIQWFKKIFSSMVFLSIFVGVLWARNKKQRTVNENTKNVTFLPRDFLFAGSFNSFCIVESPHGGESCVFQSEIVRDGTLKFIQSMDLRSGDVVVASFPKTGTTWVQEIAYLIENKLDFEKASSNLLEDRFPFLEYPYPGARSIDKMKSPRMIKTHLPFSFLPKHTDNAKIIYVTRNPKDTVVSYYHFARMLSFTGFTGSFAEFLDRFMDGKLPYCSYFSHVESYLQRNNDPNILIVSYEDLSKDPATVIQKISTFLEKPLTSDEVNKIVEHTTFQAMSSNPSVNYKHWDDLGFRKKDEALFMRKGKVGDWRNYFNAESNSQFDNWITSSNKLNIKFEYDP</sequence>
<evidence type="ECO:0000259" key="3">
    <source>
        <dbReference type="Pfam" id="PF00685"/>
    </source>
</evidence>
<dbReference type="Gene3D" id="3.40.50.300">
    <property type="entry name" value="P-loop containing nucleotide triphosphate hydrolases"/>
    <property type="match status" value="1"/>
</dbReference>
<dbReference type="InterPro" id="IPR000863">
    <property type="entry name" value="Sulfotransferase_dom"/>
</dbReference>
<evidence type="ECO:0000313" key="4">
    <source>
        <dbReference type="EMBL" id="OXA52874.1"/>
    </source>
</evidence>
<gene>
    <name evidence="4" type="ORF">Fcan01_12441</name>
</gene>
<accession>A0A226E707</accession>
<dbReference type="EMBL" id="LNIX01000006">
    <property type="protein sequence ID" value="OXA52874.1"/>
    <property type="molecule type" value="Genomic_DNA"/>
</dbReference>
<dbReference type="OrthoDB" id="205623at2759"/>
<dbReference type="Proteomes" id="UP000198287">
    <property type="component" value="Unassembled WGS sequence"/>
</dbReference>
<dbReference type="SUPFAM" id="SSF52540">
    <property type="entry name" value="P-loop containing nucleoside triphosphate hydrolases"/>
    <property type="match status" value="1"/>
</dbReference>
<proteinExistence type="inferred from homology"/>
<evidence type="ECO:0000256" key="1">
    <source>
        <dbReference type="ARBA" id="ARBA00005771"/>
    </source>
</evidence>
<name>A0A226E707_FOLCA</name>
<keyword evidence="2 4" id="KW-0808">Transferase</keyword>
<protein>
    <submittedName>
        <fullName evidence="4">Sulfotransferase family cytosolic 1B member 1</fullName>
    </submittedName>
</protein>
<reference evidence="4 5" key="1">
    <citation type="submission" date="2015-12" db="EMBL/GenBank/DDBJ databases">
        <title>The genome of Folsomia candida.</title>
        <authorList>
            <person name="Faddeeva A."/>
            <person name="Derks M.F."/>
            <person name="Anvar Y."/>
            <person name="Smit S."/>
            <person name="Van Straalen N."/>
            <person name="Roelofs D."/>
        </authorList>
    </citation>
    <scope>NUCLEOTIDE SEQUENCE [LARGE SCALE GENOMIC DNA]</scope>
    <source>
        <strain evidence="4 5">VU population</strain>
        <tissue evidence="4">Whole body</tissue>
    </source>
</reference>
<feature type="domain" description="Sulfotransferase" evidence="3">
    <location>
        <begin position="263"/>
        <end position="499"/>
    </location>
</feature>
<organism evidence="4 5">
    <name type="scientific">Folsomia candida</name>
    <name type="common">Springtail</name>
    <dbReference type="NCBI Taxonomy" id="158441"/>
    <lineage>
        <taxon>Eukaryota</taxon>
        <taxon>Metazoa</taxon>
        <taxon>Ecdysozoa</taxon>
        <taxon>Arthropoda</taxon>
        <taxon>Hexapoda</taxon>
        <taxon>Collembola</taxon>
        <taxon>Entomobryomorpha</taxon>
        <taxon>Isotomoidea</taxon>
        <taxon>Isotomidae</taxon>
        <taxon>Proisotominae</taxon>
        <taxon>Folsomia</taxon>
    </lineage>
</organism>
<dbReference type="InterPro" id="IPR027417">
    <property type="entry name" value="P-loop_NTPase"/>
</dbReference>
<comment type="similarity">
    <text evidence="1">Belongs to the sulfotransferase 1 family.</text>
</comment>
<comment type="caution">
    <text evidence="4">The sequence shown here is derived from an EMBL/GenBank/DDBJ whole genome shotgun (WGS) entry which is preliminary data.</text>
</comment>
<evidence type="ECO:0000313" key="5">
    <source>
        <dbReference type="Proteomes" id="UP000198287"/>
    </source>
</evidence>
<evidence type="ECO:0000256" key="2">
    <source>
        <dbReference type="ARBA" id="ARBA00022679"/>
    </source>
</evidence>
<dbReference type="Pfam" id="PF00685">
    <property type="entry name" value="Sulfotransfer_1"/>
    <property type="match status" value="1"/>
</dbReference>
<dbReference type="AlphaFoldDB" id="A0A226E707"/>
<dbReference type="PANTHER" id="PTHR11783">
    <property type="entry name" value="SULFOTRANSFERASE SULT"/>
    <property type="match status" value="1"/>
</dbReference>
<dbReference type="GO" id="GO:0008146">
    <property type="term" value="F:sulfotransferase activity"/>
    <property type="evidence" value="ECO:0007669"/>
    <property type="project" value="InterPro"/>
</dbReference>
<dbReference type="OMA" id="FLEYPYP"/>
<keyword evidence="5" id="KW-1185">Reference proteome</keyword>